<dbReference type="EMBL" id="CAUYUJ010017368">
    <property type="protein sequence ID" value="CAK0874188.1"/>
    <property type="molecule type" value="Genomic_DNA"/>
</dbReference>
<protein>
    <submittedName>
        <fullName evidence="1">Uncharacterized protein</fullName>
    </submittedName>
</protein>
<evidence type="ECO:0000313" key="2">
    <source>
        <dbReference type="Proteomes" id="UP001189429"/>
    </source>
</evidence>
<proteinExistence type="predicted"/>
<keyword evidence="2" id="KW-1185">Reference proteome</keyword>
<organism evidence="1 2">
    <name type="scientific">Prorocentrum cordatum</name>
    <dbReference type="NCBI Taxonomy" id="2364126"/>
    <lineage>
        <taxon>Eukaryota</taxon>
        <taxon>Sar</taxon>
        <taxon>Alveolata</taxon>
        <taxon>Dinophyceae</taxon>
        <taxon>Prorocentrales</taxon>
        <taxon>Prorocentraceae</taxon>
        <taxon>Prorocentrum</taxon>
    </lineage>
</organism>
<comment type="caution">
    <text evidence="1">The sequence shown here is derived from an EMBL/GenBank/DDBJ whole genome shotgun (WGS) entry which is preliminary data.</text>
</comment>
<dbReference type="Proteomes" id="UP001189429">
    <property type="component" value="Unassembled WGS sequence"/>
</dbReference>
<accession>A0ABN9VLN6</accession>
<evidence type="ECO:0000313" key="1">
    <source>
        <dbReference type="EMBL" id="CAK0874188.1"/>
    </source>
</evidence>
<sequence length="336" mass="37361">MHIHGERHPRLVTGKLWMVIQDERAFKFGYGTMGASGVEICGLCQNCVAHRSKCLPDPSGFLVPSTECDISAFTPRTDASIRGIQRRLKEVAGGPVKARLDELQTWLGFSFVPTGVLQSDALALDMVTTWSWDWMRCYCVGGVLCKELDALLTRLKALNLGGDLLKFKCLLSCFMHERKHRTVKRWANRRQNLQSFDKGLLEDCVVQHLYELNNGPIVGTGLIDPRPAPEPMKRAMHRAFNIADGDIQTAKAVSVLNRRVQMGDVCAYVLADGRIGFGQVWFHCAMFGETLTCVSAWHVYESLPGYVKCLAQDAPELVQSSSLLEACVFTPAQIGK</sequence>
<name>A0ABN9VLN6_9DINO</name>
<feature type="non-terminal residue" evidence="1">
    <location>
        <position position="336"/>
    </location>
</feature>
<gene>
    <name evidence="1" type="ORF">PCOR1329_LOCUS59162</name>
</gene>
<reference evidence="1" key="1">
    <citation type="submission" date="2023-10" db="EMBL/GenBank/DDBJ databases">
        <authorList>
            <person name="Chen Y."/>
            <person name="Shah S."/>
            <person name="Dougan E. K."/>
            <person name="Thang M."/>
            <person name="Chan C."/>
        </authorList>
    </citation>
    <scope>NUCLEOTIDE SEQUENCE [LARGE SCALE GENOMIC DNA]</scope>
</reference>